<dbReference type="Gene3D" id="2.40.10.10">
    <property type="entry name" value="Trypsin-like serine proteases"/>
    <property type="match status" value="2"/>
</dbReference>
<dbReference type="EMBL" id="VZSS01000108">
    <property type="protein sequence ID" value="NWZ85343.1"/>
    <property type="molecule type" value="Genomic_DNA"/>
</dbReference>
<dbReference type="InterPro" id="IPR018114">
    <property type="entry name" value="TRYPSIN_HIS"/>
</dbReference>
<comment type="caution">
    <text evidence="5">The sequence shown here is derived from an EMBL/GenBank/DDBJ whole genome shotgun (WGS) entry which is preliminary data.</text>
</comment>
<dbReference type="InterPro" id="IPR001314">
    <property type="entry name" value="Peptidase_S1A"/>
</dbReference>
<dbReference type="FunFam" id="2.40.10.10:FF:000004">
    <property type="entry name" value="Tryptase gamma 1"/>
    <property type="match status" value="1"/>
</dbReference>
<dbReference type="GO" id="GO:0005615">
    <property type="term" value="C:extracellular space"/>
    <property type="evidence" value="ECO:0007669"/>
    <property type="project" value="TreeGrafter"/>
</dbReference>
<sequence>MLGAVCLVLLLGYAYGCGQPAVPPQLGTRVVGGEDAVAHSWPWQISLQYSSYGSWYHTCGGTLIAPQWVLTAAHCIRWVLGCWGDLCHGGEVSVGTDTPSLSGSNSMTYRVVLGKQDLSVDDEPGSVAVGVEKIIVHEKWNSFLIINDIALIKLAEEVQESDTIRASCLPDAGKILPNNYPCYVTGWGRIRTNGPLADALQQALLPVVDYETCSKWDWWGSLVLETMVCAGGDGVVSGCNGDSGGPLNCQRDDGIWEVDGIVSFGSGLGCNVAKKPTVFTRVSAYIDWINEVGAPS</sequence>
<evidence type="ECO:0000259" key="4">
    <source>
        <dbReference type="PROSITE" id="PS50240"/>
    </source>
</evidence>
<dbReference type="PROSITE" id="PS50240">
    <property type="entry name" value="TRYPSIN_DOM"/>
    <property type="match status" value="1"/>
</dbReference>
<dbReference type="PANTHER" id="PTHR24257">
    <property type="entry name" value="CHYMOTRYPSIN-LIKE ELASTASE FAMILY MEMBER"/>
    <property type="match status" value="1"/>
</dbReference>
<dbReference type="CDD" id="cd00190">
    <property type="entry name" value="Tryp_SPc"/>
    <property type="match status" value="1"/>
</dbReference>
<evidence type="ECO:0000256" key="3">
    <source>
        <dbReference type="SAM" id="SignalP"/>
    </source>
</evidence>
<feature type="domain" description="Peptidase S1" evidence="4">
    <location>
        <begin position="30"/>
        <end position="294"/>
    </location>
</feature>
<evidence type="ECO:0000256" key="1">
    <source>
        <dbReference type="ARBA" id="ARBA00023157"/>
    </source>
</evidence>
<dbReference type="InterPro" id="IPR043504">
    <property type="entry name" value="Peptidase_S1_PA_chymotrypsin"/>
</dbReference>
<keyword evidence="6" id="KW-1185">Reference proteome</keyword>
<dbReference type="Proteomes" id="UP000540071">
    <property type="component" value="Unassembled WGS sequence"/>
</dbReference>
<feature type="signal peptide" evidence="3">
    <location>
        <begin position="1"/>
        <end position="16"/>
    </location>
</feature>
<dbReference type="InterPro" id="IPR033116">
    <property type="entry name" value="TRYPSIN_SER"/>
</dbReference>
<gene>
    <name evidence="5" type="primary">Ctrc</name>
    <name evidence="5" type="ORF">POEATR_R07323</name>
</gene>
<feature type="chain" id="PRO_5029530212" evidence="3">
    <location>
        <begin position="17"/>
        <end position="296"/>
    </location>
</feature>
<keyword evidence="2" id="KW-0378">Hydrolase</keyword>
<dbReference type="FunFam" id="2.40.10.10:FF:000280">
    <property type="match status" value="1"/>
</dbReference>
<evidence type="ECO:0000313" key="5">
    <source>
        <dbReference type="EMBL" id="NWZ85343.1"/>
    </source>
</evidence>
<evidence type="ECO:0000313" key="6">
    <source>
        <dbReference type="Proteomes" id="UP000540071"/>
    </source>
</evidence>
<evidence type="ECO:0000256" key="2">
    <source>
        <dbReference type="RuleBase" id="RU363034"/>
    </source>
</evidence>
<dbReference type="InterPro" id="IPR009003">
    <property type="entry name" value="Peptidase_S1_PA"/>
</dbReference>
<keyword evidence="1" id="KW-1015">Disulfide bond</keyword>
<dbReference type="GO" id="GO:0004252">
    <property type="term" value="F:serine-type endopeptidase activity"/>
    <property type="evidence" value="ECO:0007669"/>
    <property type="project" value="InterPro"/>
</dbReference>
<protein>
    <submittedName>
        <fullName evidence="5">CTRC protein</fullName>
    </submittedName>
</protein>
<dbReference type="PRINTS" id="PR00722">
    <property type="entry name" value="CHYMOTRYPSIN"/>
</dbReference>
<dbReference type="InterPro" id="IPR050850">
    <property type="entry name" value="Peptidase_S1_Elastase_sf"/>
</dbReference>
<reference evidence="5 6" key="1">
    <citation type="submission" date="2019-09" db="EMBL/GenBank/DDBJ databases">
        <title>Bird 10,000 Genomes (B10K) Project - Family phase.</title>
        <authorList>
            <person name="Zhang G."/>
        </authorList>
    </citation>
    <scope>NUCLEOTIDE SEQUENCE [LARGE SCALE GENOMIC DNA]</scope>
    <source>
        <strain evidence="5">OUT-0023</strain>
        <tissue evidence="5">Blood</tissue>
    </source>
</reference>
<dbReference type="SMART" id="SM00020">
    <property type="entry name" value="Tryp_SPc"/>
    <property type="match status" value="1"/>
</dbReference>
<dbReference type="AlphaFoldDB" id="A0A7K7QZW2"/>
<dbReference type="GO" id="GO:0006508">
    <property type="term" value="P:proteolysis"/>
    <property type="evidence" value="ECO:0007669"/>
    <property type="project" value="UniProtKB-KW"/>
</dbReference>
<proteinExistence type="predicted"/>
<dbReference type="SUPFAM" id="SSF50494">
    <property type="entry name" value="Trypsin-like serine proteases"/>
    <property type="match status" value="1"/>
</dbReference>
<keyword evidence="2" id="KW-0720">Serine protease</keyword>
<accession>A0A7K7QZW2</accession>
<keyword evidence="2" id="KW-0645">Protease</keyword>
<feature type="non-terminal residue" evidence="5">
    <location>
        <position position="1"/>
    </location>
</feature>
<dbReference type="InterPro" id="IPR001254">
    <property type="entry name" value="Trypsin_dom"/>
</dbReference>
<dbReference type="PROSITE" id="PS00134">
    <property type="entry name" value="TRYPSIN_HIS"/>
    <property type="match status" value="1"/>
</dbReference>
<dbReference type="PANTHER" id="PTHR24257:SF31">
    <property type="entry name" value="ELASTASE 3 LIKE ISOFORM X1"/>
    <property type="match status" value="1"/>
</dbReference>
<organism evidence="5 6">
    <name type="scientific">Poecile atricapillus</name>
    <name type="common">Black-capped chickadee</name>
    <name type="synonym">Parus atricapillus</name>
    <dbReference type="NCBI Taxonomy" id="48891"/>
    <lineage>
        <taxon>Eukaryota</taxon>
        <taxon>Metazoa</taxon>
        <taxon>Chordata</taxon>
        <taxon>Craniata</taxon>
        <taxon>Vertebrata</taxon>
        <taxon>Euteleostomi</taxon>
        <taxon>Archelosauria</taxon>
        <taxon>Archosauria</taxon>
        <taxon>Dinosauria</taxon>
        <taxon>Saurischia</taxon>
        <taxon>Theropoda</taxon>
        <taxon>Coelurosauria</taxon>
        <taxon>Aves</taxon>
        <taxon>Neognathae</taxon>
        <taxon>Neoaves</taxon>
        <taxon>Telluraves</taxon>
        <taxon>Australaves</taxon>
        <taxon>Passeriformes</taxon>
        <taxon>Paridae</taxon>
        <taxon>Poecile</taxon>
    </lineage>
</organism>
<name>A0A7K7QZW2_POEAT</name>
<dbReference type="PROSITE" id="PS00135">
    <property type="entry name" value="TRYPSIN_SER"/>
    <property type="match status" value="1"/>
</dbReference>
<keyword evidence="3" id="KW-0732">Signal</keyword>
<dbReference type="Pfam" id="PF00089">
    <property type="entry name" value="Trypsin"/>
    <property type="match status" value="2"/>
</dbReference>
<feature type="non-terminal residue" evidence="5">
    <location>
        <position position="296"/>
    </location>
</feature>